<evidence type="ECO:0000313" key="5">
    <source>
        <dbReference type="EMBL" id="MBM3274397.1"/>
    </source>
</evidence>
<reference evidence="5 6" key="1">
    <citation type="submission" date="2019-03" db="EMBL/GenBank/DDBJ databases">
        <title>Lake Tanganyika Metagenome-Assembled Genomes (MAGs).</title>
        <authorList>
            <person name="Tran P."/>
        </authorList>
    </citation>
    <scope>NUCLEOTIDE SEQUENCE [LARGE SCALE GENOMIC DNA]</scope>
    <source>
        <strain evidence="5">K_DeepCast_65m_m2_236</strain>
    </source>
</reference>
<dbReference type="Proteomes" id="UP000703893">
    <property type="component" value="Unassembled WGS sequence"/>
</dbReference>
<accession>A0A938BIJ2</accession>
<evidence type="ECO:0000256" key="1">
    <source>
        <dbReference type="ARBA" id="ARBA00006821"/>
    </source>
</evidence>
<keyword evidence="2 3" id="KW-0119">Carbohydrate metabolism</keyword>
<evidence type="ECO:0000313" key="6">
    <source>
        <dbReference type="Proteomes" id="UP000703893"/>
    </source>
</evidence>
<dbReference type="InterPro" id="IPR004300">
    <property type="entry name" value="Glyco_hydro_57_N"/>
</dbReference>
<comment type="caution">
    <text evidence="5">The sequence shown here is derived from an EMBL/GenBank/DDBJ whole genome shotgun (WGS) entry which is preliminary data.</text>
</comment>
<dbReference type="InterPro" id="IPR052046">
    <property type="entry name" value="GH57_Enzymes"/>
</dbReference>
<feature type="non-terminal residue" evidence="5">
    <location>
        <position position="752"/>
    </location>
</feature>
<dbReference type="Gene3D" id="3.20.110.10">
    <property type="entry name" value="Glycoside hydrolase 38, N terminal domain"/>
    <property type="match status" value="1"/>
</dbReference>
<dbReference type="InterPro" id="IPR027291">
    <property type="entry name" value="Glyco_hydro_38_N_sf"/>
</dbReference>
<evidence type="ECO:0000259" key="4">
    <source>
        <dbReference type="Pfam" id="PF03065"/>
    </source>
</evidence>
<dbReference type="EMBL" id="VGJX01000202">
    <property type="protein sequence ID" value="MBM3274397.1"/>
    <property type="molecule type" value="Genomic_DNA"/>
</dbReference>
<organism evidence="5 6">
    <name type="scientific">Candidatus Tanganyikabacteria bacterium</name>
    <dbReference type="NCBI Taxonomy" id="2961651"/>
    <lineage>
        <taxon>Bacteria</taxon>
        <taxon>Bacillati</taxon>
        <taxon>Candidatus Sericytochromatia</taxon>
        <taxon>Candidatus Tanganyikabacteria</taxon>
    </lineage>
</organism>
<dbReference type="PANTHER" id="PTHR36306">
    <property type="entry name" value="ALPHA-AMYLASE-RELATED-RELATED"/>
    <property type="match status" value="1"/>
</dbReference>
<dbReference type="SUPFAM" id="SSF88713">
    <property type="entry name" value="Glycoside hydrolase/deacetylase"/>
    <property type="match status" value="1"/>
</dbReference>
<dbReference type="GO" id="GO:0005975">
    <property type="term" value="P:carbohydrate metabolic process"/>
    <property type="evidence" value="ECO:0007669"/>
    <property type="project" value="InterPro"/>
</dbReference>
<sequence>MVITAGALYVALIWHHHQPLYPKRKGENVYTQPWVRMHATRHYLRIAGASRRHPGIKVTINLTPTLLSQLEDLASGATDRAYVLSSIDSRILTAAQKREIHATFFSAPPEAKKPLPGYRLLEYKPVADYAAQDWRDLQVYFNLSWLAPDVQREPAMAALMRKGGKFRENDKLAVLRRHMELVREVIPAHARLARDGHVELTTSPYSHPILPLLGPAERAAQVSMAIETYRKHFGRTPAGMWPAEGAASQAEMPLFLGAGVTWLGSDERLLEKTTGRPLRRAGVLVQPDLLTGIWKTREGPAILFGDRYLSDRISKSYPSWDPASAAKDLVARLTSIAAGPRHAGPRLVGIVVDGATALDKYPAAGDAFLAALYSRLASDKRVEAATPAEVLARAKPMSLPGPLQGGSRVDGDLSTWQGEPEEEAAWSLLARARTAVAEYEAARGRTRHLAAAQAALRAAEGSDWFYWFGKDRESGHDGLFDEAFRHHVQAAYRAIGREIPEEALKPVAAWNHASGTPSISPVVDGKGGAAWAAAREARRMDGQAGILTKIQAGHDARNLYLAADFGLSGKKPAVVALGLASRPGGVVRKGLPFRLHESIELQPGASASLRSVGGPPSPRQVSVAWARSRVEIAVPWVLLGVRGGEDLAIAFLELGAVPFPDLPVHVRVPPQPDRAVVSLDAPRPSVKRFAVEDFGSEWAFVWSLESVPSSLERLEAYLAINPASPDPGGYPLLAGRPGRVAYPWQAAVVADG</sequence>
<evidence type="ECO:0000256" key="2">
    <source>
        <dbReference type="ARBA" id="ARBA00023277"/>
    </source>
</evidence>
<feature type="domain" description="Glycoside hydrolase family 57 N-terminal" evidence="4">
    <location>
        <begin position="11"/>
        <end position="396"/>
    </location>
</feature>
<evidence type="ECO:0000256" key="3">
    <source>
        <dbReference type="RuleBase" id="RU361196"/>
    </source>
</evidence>
<dbReference type="GO" id="GO:0003824">
    <property type="term" value="F:catalytic activity"/>
    <property type="evidence" value="ECO:0007669"/>
    <property type="project" value="InterPro"/>
</dbReference>
<name>A0A938BIJ2_9BACT</name>
<dbReference type="AlphaFoldDB" id="A0A938BIJ2"/>
<protein>
    <recommendedName>
        <fullName evidence="4">Glycoside hydrolase family 57 N-terminal domain-containing protein</fullName>
    </recommendedName>
</protein>
<proteinExistence type="inferred from homology"/>
<dbReference type="PANTHER" id="PTHR36306:SF1">
    <property type="entry name" value="ALPHA-AMYLASE-RELATED"/>
    <property type="match status" value="1"/>
</dbReference>
<comment type="similarity">
    <text evidence="1 3">Belongs to the glycosyl hydrolase 57 family.</text>
</comment>
<dbReference type="Pfam" id="PF03065">
    <property type="entry name" value="Glyco_hydro_57"/>
    <property type="match status" value="1"/>
</dbReference>
<dbReference type="InterPro" id="IPR011330">
    <property type="entry name" value="Glyco_hydro/deAcase_b/a-brl"/>
</dbReference>
<gene>
    <name evidence="5" type="ORF">FJZ00_04550</name>
</gene>